<organism evidence="1 2">
    <name type="scientific">Oryza sativa subsp. japonica</name>
    <name type="common">Rice</name>
    <dbReference type="NCBI Taxonomy" id="39947"/>
    <lineage>
        <taxon>Eukaryota</taxon>
        <taxon>Viridiplantae</taxon>
        <taxon>Streptophyta</taxon>
        <taxon>Embryophyta</taxon>
        <taxon>Tracheophyta</taxon>
        <taxon>Spermatophyta</taxon>
        <taxon>Magnoliopsida</taxon>
        <taxon>Liliopsida</taxon>
        <taxon>Poales</taxon>
        <taxon>Poaceae</taxon>
        <taxon>BOP clade</taxon>
        <taxon>Oryzoideae</taxon>
        <taxon>Oryzeae</taxon>
        <taxon>Oryzinae</taxon>
        <taxon>Oryza</taxon>
        <taxon>Oryza sativa</taxon>
    </lineage>
</organism>
<gene>
    <name evidence="1" type="ordered locus">Os03g0453301</name>
    <name evidence="1" type="ORF">OSNPB_030453301</name>
</gene>
<evidence type="ECO:0000313" key="1">
    <source>
        <dbReference type="EMBL" id="BAS84905.1"/>
    </source>
</evidence>
<evidence type="ECO:0000313" key="2">
    <source>
        <dbReference type="Proteomes" id="UP000059680"/>
    </source>
</evidence>
<reference evidence="1 2" key="3">
    <citation type="journal article" date="2013" name="Rice">
        <title>Improvement of the Oryza sativa Nipponbare reference genome using next generation sequence and optical map data.</title>
        <authorList>
            <person name="Kawahara Y."/>
            <person name="de la Bastide M."/>
            <person name="Hamilton J.P."/>
            <person name="Kanamori H."/>
            <person name="McCombie W.R."/>
            <person name="Ouyang S."/>
            <person name="Schwartz D.C."/>
            <person name="Tanaka T."/>
            <person name="Wu J."/>
            <person name="Zhou S."/>
            <person name="Childs K.L."/>
            <person name="Davidson R.M."/>
            <person name="Lin H."/>
            <person name="Quesada-Ocampo L."/>
            <person name="Vaillancourt B."/>
            <person name="Sakai H."/>
            <person name="Lee S.S."/>
            <person name="Kim J."/>
            <person name="Numa H."/>
            <person name="Itoh T."/>
            <person name="Buell C.R."/>
            <person name="Matsumoto T."/>
        </authorList>
    </citation>
    <scope>NUCLEOTIDE SEQUENCE [LARGE SCALE GENOMIC DNA]</scope>
    <source>
        <strain evidence="2">cv. Nipponbare</strain>
    </source>
</reference>
<dbReference type="AlphaFoldDB" id="A0A0N7KHI4"/>
<proteinExistence type="predicted"/>
<dbReference type="Gramene" id="Os03t0453301-01">
    <property type="protein sequence ID" value="Os03t0453301-01"/>
    <property type="gene ID" value="Os03g0453301"/>
</dbReference>
<sequence>CSCYTEYTPSLSGRCFGVGIMFAYEITLCYDDDIRVVSGSLDVVSILRDIIIWDYILRMRGGPLMVTAQYGYSSAPIYNPKLIPWGGYSFIFSPGCMVMTGYRKELGS</sequence>
<reference evidence="1 2" key="2">
    <citation type="journal article" date="2013" name="Plant Cell Physiol.">
        <title>Rice Annotation Project Database (RAP-DB): an integrative and interactive database for rice genomics.</title>
        <authorList>
            <person name="Sakai H."/>
            <person name="Lee S.S."/>
            <person name="Tanaka T."/>
            <person name="Numa H."/>
            <person name="Kim J."/>
            <person name="Kawahara Y."/>
            <person name="Wakimoto H."/>
            <person name="Yang C.C."/>
            <person name="Iwamoto M."/>
            <person name="Abe T."/>
            <person name="Yamada Y."/>
            <person name="Muto A."/>
            <person name="Inokuchi H."/>
            <person name="Ikemura T."/>
            <person name="Matsumoto T."/>
            <person name="Sasaki T."/>
            <person name="Itoh T."/>
        </authorList>
    </citation>
    <scope>NUCLEOTIDE SEQUENCE [LARGE SCALE GENOMIC DNA]</scope>
    <source>
        <strain evidence="2">cv. Nipponbare</strain>
    </source>
</reference>
<feature type="non-terminal residue" evidence="1">
    <location>
        <position position="1"/>
    </location>
</feature>
<name>A0A0N7KHI4_ORYSJ</name>
<dbReference type="InParanoid" id="A0A0N7KHI4"/>
<dbReference type="EMBL" id="AP014959">
    <property type="protein sequence ID" value="BAS84905.1"/>
    <property type="molecule type" value="Genomic_DNA"/>
</dbReference>
<protein>
    <submittedName>
        <fullName evidence="1">Os03g0453301 protein</fullName>
    </submittedName>
</protein>
<dbReference type="Proteomes" id="UP000059680">
    <property type="component" value="Chromosome 3"/>
</dbReference>
<dbReference type="PaxDb" id="39947-A0A0N7KHI4"/>
<accession>A0A0N7KHI4</accession>
<reference evidence="2" key="1">
    <citation type="journal article" date="2005" name="Nature">
        <title>The map-based sequence of the rice genome.</title>
        <authorList>
            <consortium name="International rice genome sequencing project (IRGSP)"/>
            <person name="Matsumoto T."/>
            <person name="Wu J."/>
            <person name="Kanamori H."/>
            <person name="Katayose Y."/>
            <person name="Fujisawa M."/>
            <person name="Namiki N."/>
            <person name="Mizuno H."/>
            <person name="Yamamoto K."/>
            <person name="Antonio B.A."/>
            <person name="Baba T."/>
            <person name="Sakata K."/>
            <person name="Nagamura Y."/>
            <person name="Aoki H."/>
            <person name="Arikawa K."/>
            <person name="Arita K."/>
            <person name="Bito T."/>
            <person name="Chiden Y."/>
            <person name="Fujitsuka N."/>
            <person name="Fukunaka R."/>
            <person name="Hamada M."/>
            <person name="Harada C."/>
            <person name="Hayashi A."/>
            <person name="Hijishita S."/>
            <person name="Honda M."/>
            <person name="Hosokawa S."/>
            <person name="Ichikawa Y."/>
            <person name="Idonuma A."/>
            <person name="Iijima M."/>
            <person name="Ikeda M."/>
            <person name="Ikeno M."/>
            <person name="Ito K."/>
            <person name="Ito S."/>
            <person name="Ito T."/>
            <person name="Ito Y."/>
            <person name="Ito Y."/>
            <person name="Iwabuchi A."/>
            <person name="Kamiya K."/>
            <person name="Karasawa W."/>
            <person name="Kurita K."/>
            <person name="Katagiri S."/>
            <person name="Kikuta A."/>
            <person name="Kobayashi H."/>
            <person name="Kobayashi N."/>
            <person name="Machita K."/>
            <person name="Maehara T."/>
            <person name="Masukawa M."/>
            <person name="Mizubayashi T."/>
            <person name="Mukai Y."/>
            <person name="Nagasaki H."/>
            <person name="Nagata Y."/>
            <person name="Naito S."/>
            <person name="Nakashima M."/>
            <person name="Nakama Y."/>
            <person name="Nakamichi Y."/>
            <person name="Nakamura M."/>
            <person name="Meguro A."/>
            <person name="Negishi M."/>
            <person name="Ohta I."/>
            <person name="Ohta T."/>
            <person name="Okamoto M."/>
            <person name="Ono N."/>
            <person name="Saji S."/>
            <person name="Sakaguchi M."/>
            <person name="Sakai K."/>
            <person name="Shibata M."/>
            <person name="Shimokawa T."/>
            <person name="Song J."/>
            <person name="Takazaki Y."/>
            <person name="Terasawa K."/>
            <person name="Tsugane M."/>
            <person name="Tsuji K."/>
            <person name="Ueda S."/>
            <person name="Waki K."/>
            <person name="Yamagata H."/>
            <person name="Yamamoto M."/>
            <person name="Yamamoto S."/>
            <person name="Yamane H."/>
            <person name="Yoshiki S."/>
            <person name="Yoshihara R."/>
            <person name="Yukawa K."/>
            <person name="Zhong H."/>
            <person name="Yano M."/>
            <person name="Yuan Q."/>
            <person name="Ouyang S."/>
            <person name="Liu J."/>
            <person name="Jones K.M."/>
            <person name="Gansberger K."/>
            <person name="Moffat K."/>
            <person name="Hill J."/>
            <person name="Bera J."/>
            <person name="Fadrosh D."/>
            <person name="Jin S."/>
            <person name="Johri S."/>
            <person name="Kim M."/>
            <person name="Overton L."/>
            <person name="Reardon M."/>
            <person name="Tsitrin T."/>
            <person name="Vuong H."/>
            <person name="Weaver B."/>
            <person name="Ciecko A."/>
            <person name="Tallon L."/>
            <person name="Jackson J."/>
            <person name="Pai G."/>
            <person name="Aken S.V."/>
            <person name="Utterback T."/>
            <person name="Reidmuller S."/>
            <person name="Feldblyum T."/>
            <person name="Hsiao J."/>
            <person name="Zismann V."/>
            <person name="Iobst S."/>
            <person name="de Vazeille A.R."/>
            <person name="Buell C.R."/>
            <person name="Ying K."/>
            <person name="Li Y."/>
            <person name="Lu T."/>
            <person name="Huang Y."/>
            <person name="Zhao Q."/>
            <person name="Feng Q."/>
            <person name="Zhang L."/>
            <person name="Zhu J."/>
            <person name="Weng Q."/>
            <person name="Mu J."/>
            <person name="Lu Y."/>
            <person name="Fan D."/>
            <person name="Liu Y."/>
            <person name="Guan J."/>
            <person name="Zhang Y."/>
            <person name="Yu S."/>
            <person name="Liu X."/>
            <person name="Zhang Y."/>
            <person name="Hong G."/>
            <person name="Han B."/>
            <person name="Choisne N."/>
            <person name="Demange N."/>
            <person name="Orjeda G."/>
            <person name="Samain S."/>
            <person name="Cattolico L."/>
            <person name="Pelletier E."/>
            <person name="Couloux A."/>
            <person name="Segurens B."/>
            <person name="Wincker P."/>
            <person name="D'Hont A."/>
            <person name="Scarpelli C."/>
            <person name="Weissenbach J."/>
            <person name="Salanoubat M."/>
            <person name="Quetier F."/>
            <person name="Yu Y."/>
            <person name="Kim H.R."/>
            <person name="Rambo T."/>
            <person name="Currie J."/>
            <person name="Collura K."/>
            <person name="Luo M."/>
            <person name="Yang T."/>
            <person name="Ammiraju J.S.S."/>
            <person name="Engler F."/>
            <person name="Soderlund C."/>
            <person name="Wing R.A."/>
            <person name="Palmer L.E."/>
            <person name="de la Bastide M."/>
            <person name="Spiegel L."/>
            <person name="Nascimento L."/>
            <person name="Zutavern T."/>
            <person name="O'Shaughnessy A."/>
            <person name="Dike S."/>
            <person name="Dedhia N."/>
            <person name="Preston R."/>
            <person name="Balija V."/>
            <person name="McCombie W.R."/>
            <person name="Chow T."/>
            <person name="Chen H."/>
            <person name="Chung M."/>
            <person name="Chen C."/>
            <person name="Shaw J."/>
            <person name="Wu H."/>
            <person name="Hsiao K."/>
            <person name="Chao Y."/>
            <person name="Chu M."/>
            <person name="Cheng C."/>
            <person name="Hour A."/>
            <person name="Lee P."/>
            <person name="Lin S."/>
            <person name="Lin Y."/>
            <person name="Liou J."/>
            <person name="Liu S."/>
            <person name="Hsing Y."/>
            <person name="Raghuvanshi S."/>
            <person name="Mohanty A."/>
            <person name="Bharti A.K."/>
            <person name="Gaur A."/>
            <person name="Gupta V."/>
            <person name="Kumar D."/>
            <person name="Ravi V."/>
            <person name="Vij S."/>
            <person name="Kapur A."/>
            <person name="Khurana P."/>
            <person name="Khurana P."/>
            <person name="Khurana J.P."/>
            <person name="Tyagi A.K."/>
            <person name="Gaikwad K."/>
            <person name="Singh A."/>
            <person name="Dalal V."/>
            <person name="Srivastava S."/>
            <person name="Dixit A."/>
            <person name="Pal A.K."/>
            <person name="Ghazi I.A."/>
            <person name="Yadav M."/>
            <person name="Pandit A."/>
            <person name="Bhargava A."/>
            <person name="Sureshbabu K."/>
            <person name="Batra K."/>
            <person name="Sharma T.R."/>
            <person name="Mohapatra T."/>
            <person name="Singh N.K."/>
            <person name="Messing J."/>
            <person name="Nelson A.B."/>
            <person name="Fuks G."/>
            <person name="Kavchok S."/>
            <person name="Keizer G."/>
            <person name="Linton E."/>
            <person name="Llaca V."/>
            <person name="Song R."/>
            <person name="Tanyolac B."/>
            <person name="Young S."/>
            <person name="Ho-Il K."/>
            <person name="Hahn J.H."/>
            <person name="Sangsakoo G."/>
            <person name="Vanavichit A."/>
            <person name="de Mattos Luiz.A.T."/>
            <person name="Zimmer P.D."/>
            <person name="Malone G."/>
            <person name="Dellagostin O."/>
            <person name="de Oliveira A.C."/>
            <person name="Bevan M."/>
            <person name="Bancroft I."/>
            <person name="Minx P."/>
            <person name="Cordum H."/>
            <person name="Wilson R."/>
            <person name="Cheng Z."/>
            <person name="Jin W."/>
            <person name="Jiang J."/>
            <person name="Leong S.A."/>
            <person name="Iwama H."/>
            <person name="Gojobori T."/>
            <person name="Itoh T."/>
            <person name="Niimura Y."/>
            <person name="Fujii Y."/>
            <person name="Habara T."/>
            <person name="Sakai H."/>
            <person name="Sato Y."/>
            <person name="Wilson G."/>
            <person name="Kumar K."/>
            <person name="McCouch S."/>
            <person name="Juretic N."/>
            <person name="Hoen D."/>
            <person name="Wright S."/>
            <person name="Bruskiewich R."/>
            <person name="Bureau T."/>
            <person name="Miyao A."/>
            <person name="Hirochika H."/>
            <person name="Nishikawa T."/>
            <person name="Kadowaki K."/>
            <person name="Sugiura M."/>
            <person name="Burr B."/>
            <person name="Sasaki T."/>
        </authorList>
    </citation>
    <scope>NUCLEOTIDE SEQUENCE [LARGE SCALE GENOMIC DNA]</scope>
    <source>
        <strain evidence="2">cv. Nipponbare</strain>
    </source>
</reference>
<keyword evidence="2" id="KW-1185">Reference proteome</keyword>